<protein>
    <recommendedName>
        <fullName evidence="2">3-beta hydroxysteroid dehydrogenase/isomerase domain-containing protein</fullName>
    </recommendedName>
</protein>
<dbReference type="OrthoDB" id="10058185at2759"/>
<comment type="caution">
    <text evidence="3">The sequence shown here is derived from an EMBL/GenBank/DDBJ whole genome shotgun (WGS) entry which is preliminary data.</text>
</comment>
<sequence length="258" mass="28218">MLSEYLSAQEIQAAKEERTQQQITVDPISDDEEDEGPSTELQATSQPRATSHGPSAKALGKRRLRNIAEDAESDQEDDSKVTSLPEMQHRVFARELHARLQNVISVASSRSAGGGCGFLGWHIVDQLLNFPSETDPSVALPKPEGDSRFDNPQLSGRYPRCVAKVSVLDLRTTNNRLPGAQYYDGDITSEESLLAVFRAVKPDVVIHTATANVLEGNKELLHKVNVDGTKTLLEVAGGDRGDWGGHYRQHSAAFVCQT</sequence>
<dbReference type="GO" id="GO:0016616">
    <property type="term" value="F:oxidoreductase activity, acting on the CH-OH group of donors, NAD or NADP as acceptor"/>
    <property type="evidence" value="ECO:0007669"/>
    <property type="project" value="InterPro"/>
</dbReference>
<dbReference type="PANTHER" id="PTHR43000">
    <property type="entry name" value="DTDP-D-GLUCOSE 4,6-DEHYDRATASE-RELATED"/>
    <property type="match status" value="1"/>
</dbReference>
<gene>
    <name evidence="3" type="ORF">CNMCM5793_000248</name>
</gene>
<accession>A0A8H6P9H1</accession>
<evidence type="ECO:0000256" key="1">
    <source>
        <dbReference type="SAM" id="MobiDB-lite"/>
    </source>
</evidence>
<proteinExistence type="predicted"/>
<dbReference type="InterPro" id="IPR036291">
    <property type="entry name" value="NAD(P)-bd_dom_sf"/>
</dbReference>
<evidence type="ECO:0000313" key="4">
    <source>
        <dbReference type="Proteomes" id="UP000630445"/>
    </source>
</evidence>
<dbReference type="InterPro" id="IPR002225">
    <property type="entry name" value="3Beta_OHSteriod_DH/Estase"/>
</dbReference>
<dbReference type="Proteomes" id="UP000630445">
    <property type="component" value="Unassembled WGS sequence"/>
</dbReference>
<organism evidence="3 4">
    <name type="scientific">Aspergillus hiratsukae</name>
    <dbReference type="NCBI Taxonomy" id="1194566"/>
    <lineage>
        <taxon>Eukaryota</taxon>
        <taxon>Fungi</taxon>
        <taxon>Dikarya</taxon>
        <taxon>Ascomycota</taxon>
        <taxon>Pezizomycotina</taxon>
        <taxon>Eurotiomycetes</taxon>
        <taxon>Eurotiomycetidae</taxon>
        <taxon>Eurotiales</taxon>
        <taxon>Aspergillaceae</taxon>
        <taxon>Aspergillus</taxon>
        <taxon>Aspergillus subgen. Fumigati</taxon>
    </lineage>
</organism>
<dbReference type="Gene3D" id="3.40.50.720">
    <property type="entry name" value="NAD(P)-binding Rossmann-like Domain"/>
    <property type="match status" value="1"/>
</dbReference>
<feature type="region of interest" description="Disordered" evidence="1">
    <location>
        <begin position="1"/>
        <end position="58"/>
    </location>
</feature>
<feature type="compositionally biased region" description="Acidic residues" evidence="1">
    <location>
        <begin position="28"/>
        <end position="37"/>
    </location>
</feature>
<evidence type="ECO:0000313" key="3">
    <source>
        <dbReference type="EMBL" id="KAF7122291.1"/>
    </source>
</evidence>
<dbReference type="AlphaFoldDB" id="A0A8H6P9H1"/>
<dbReference type="EMBL" id="JACBAD010002024">
    <property type="protein sequence ID" value="KAF7122291.1"/>
    <property type="molecule type" value="Genomic_DNA"/>
</dbReference>
<name>A0A8H6P9H1_9EURO</name>
<keyword evidence="4" id="KW-1185">Reference proteome</keyword>
<evidence type="ECO:0000259" key="2">
    <source>
        <dbReference type="Pfam" id="PF01073"/>
    </source>
</evidence>
<dbReference type="SUPFAM" id="SSF51735">
    <property type="entry name" value="NAD(P)-binding Rossmann-fold domains"/>
    <property type="match status" value="1"/>
</dbReference>
<reference evidence="3" key="1">
    <citation type="submission" date="2020-06" db="EMBL/GenBank/DDBJ databases">
        <title>Draft genome sequences of strains closely related to Aspergillus parafelis and Aspergillus hiratsukae.</title>
        <authorList>
            <person name="Dos Santos R.A.C."/>
            <person name="Rivero-Menendez O."/>
            <person name="Steenwyk J.L."/>
            <person name="Mead M.E."/>
            <person name="Goldman G.H."/>
            <person name="Alastruey-Izquierdo A."/>
            <person name="Rokas A."/>
        </authorList>
    </citation>
    <scope>NUCLEOTIDE SEQUENCE</scope>
    <source>
        <strain evidence="3">CNM-CM5793</strain>
    </source>
</reference>
<feature type="domain" description="3-beta hydroxysteroid dehydrogenase/isomerase" evidence="2">
    <location>
        <begin position="114"/>
        <end position="235"/>
    </location>
</feature>
<feature type="compositionally biased region" description="Polar residues" evidence="1">
    <location>
        <begin position="39"/>
        <end position="53"/>
    </location>
</feature>
<dbReference type="GO" id="GO:0006694">
    <property type="term" value="P:steroid biosynthetic process"/>
    <property type="evidence" value="ECO:0007669"/>
    <property type="project" value="InterPro"/>
</dbReference>
<dbReference type="Pfam" id="PF01073">
    <property type="entry name" value="3Beta_HSD"/>
    <property type="match status" value="1"/>
</dbReference>